<dbReference type="SUPFAM" id="SSF56104">
    <property type="entry name" value="SAICAR synthase-like"/>
    <property type="match status" value="1"/>
</dbReference>
<evidence type="ECO:0000313" key="12">
    <source>
        <dbReference type="Proteomes" id="UP000812966"/>
    </source>
</evidence>
<comment type="pathway">
    <text evidence="1">Purine metabolism; IMP biosynthesis via de novo pathway; 5-amino-1-(5-phospho-D-ribosyl)imidazole-4-carboxamide from 5-amino-1-(5-phospho-D-ribosyl)imidazole-4-carboxylate: step 1/2.</text>
</comment>
<evidence type="ECO:0000256" key="6">
    <source>
        <dbReference type="ARBA" id="ARBA00022741"/>
    </source>
</evidence>
<dbReference type="CDD" id="cd01414">
    <property type="entry name" value="SAICAR_synt_Sc"/>
    <property type="match status" value="1"/>
</dbReference>
<protein>
    <recommendedName>
        <fullName evidence="4">Phosphoribosylaminoimidazole-succinocarboxamide synthase</fullName>
        <ecNumber evidence="3">6.3.2.6</ecNumber>
    </recommendedName>
    <alternativeName>
        <fullName evidence="9">SAICAR synthetase</fullName>
    </alternativeName>
</protein>
<dbReference type="Proteomes" id="UP000812966">
    <property type="component" value="Unassembled WGS sequence"/>
</dbReference>
<keyword evidence="8" id="KW-0067">ATP-binding</keyword>
<dbReference type="HAMAP" id="MF_00137">
    <property type="entry name" value="SAICAR_synth"/>
    <property type="match status" value="1"/>
</dbReference>
<evidence type="ECO:0000256" key="5">
    <source>
        <dbReference type="ARBA" id="ARBA00022598"/>
    </source>
</evidence>
<dbReference type="InterPro" id="IPR018236">
    <property type="entry name" value="SAICAR_synthetase_CS"/>
</dbReference>
<dbReference type="GO" id="GO:0005524">
    <property type="term" value="F:ATP binding"/>
    <property type="evidence" value="ECO:0007669"/>
    <property type="project" value="UniProtKB-KW"/>
</dbReference>
<dbReference type="PANTHER" id="PTHR43700:SF1">
    <property type="entry name" value="PHOSPHORIBOSYLAMINOIMIDAZOLE-SUCCINOCARBOXAMIDE SYNTHASE"/>
    <property type="match status" value="1"/>
</dbReference>
<dbReference type="Gene3D" id="3.30.200.20">
    <property type="entry name" value="Phosphorylase Kinase, domain 1"/>
    <property type="match status" value="1"/>
</dbReference>
<proteinExistence type="inferred from homology"/>
<dbReference type="AlphaFoldDB" id="A0A8K0NRT3"/>
<keyword evidence="12" id="KW-1185">Reference proteome</keyword>
<dbReference type="OrthoDB" id="9991235at2759"/>
<name>A0A8K0NRT3_9TREE</name>
<dbReference type="Gene3D" id="3.30.470.20">
    <property type="entry name" value="ATP-grasp fold, B domain"/>
    <property type="match status" value="1"/>
</dbReference>
<dbReference type="PROSITE" id="PS01057">
    <property type="entry name" value="SAICAR_SYNTHETASE_1"/>
    <property type="match status" value="1"/>
</dbReference>
<evidence type="ECO:0000256" key="1">
    <source>
        <dbReference type="ARBA" id="ARBA00004672"/>
    </source>
</evidence>
<evidence type="ECO:0000256" key="3">
    <source>
        <dbReference type="ARBA" id="ARBA00012217"/>
    </source>
</evidence>
<evidence type="ECO:0000256" key="2">
    <source>
        <dbReference type="ARBA" id="ARBA00010190"/>
    </source>
</evidence>
<evidence type="ECO:0000256" key="8">
    <source>
        <dbReference type="ARBA" id="ARBA00022840"/>
    </source>
</evidence>
<keyword evidence="7" id="KW-0658">Purine biosynthesis</keyword>
<evidence type="ECO:0000256" key="7">
    <source>
        <dbReference type="ARBA" id="ARBA00022755"/>
    </source>
</evidence>
<dbReference type="GO" id="GO:0006189">
    <property type="term" value="P:'de novo' IMP biosynthetic process"/>
    <property type="evidence" value="ECO:0007669"/>
    <property type="project" value="UniProtKB-UniPathway"/>
</dbReference>
<comment type="caution">
    <text evidence="11">The sequence shown here is derived from an EMBL/GenBank/DDBJ whole genome shotgun (WGS) entry which is preliminary data.</text>
</comment>
<dbReference type="PANTHER" id="PTHR43700">
    <property type="entry name" value="PHOSPHORIBOSYLAMINOIMIDAZOLE-SUCCINOCARBOXAMIDE SYNTHASE"/>
    <property type="match status" value="1"/>
</dbReference>
<organism evidence="11 12">
    <name type="scientific">Filobasidium floriforme</name>
    <dbReference type="NCBI Taxonomy" id="5210"/>
    <lineage>
        <taxon>Eukaryota</taxon>
        <taxon>Fungi</taxon>
        <taxon>Dikarya</taxon>
        <taxon>Basidiomycota</taxon>
        <taxon>Agaricomycotina</taxon>
        <taxon>Tremellomycetes</taxon>
        <taxon>Filobasidiales</taxon>
        <taxon>Filobasidiaceae</taxon>
        <taxon>Filobasidium</taxon>
    </lineage>
</organism>
<dbReference type="EC" id="6.3.2.6" evidence="3"/>
<dbReference type="Pfam" id="PF01259">
    <property type="entry name" value="SAICAR_synt"/>
    <property type="match status" value="1"/>
</dbReference>
<dbReference type="PROSITE" id="PS01058">
    <property type="entry name" value="SAICAR_SYNTHETASE_2"/>
    <property type="match status" value="1"/>
</dbReference>
<feature type="domain" description="SAICAR synthetase/ADE2 N-terminal" evidence="10">
    <location>
        <begin position="15"/>
        <end position="297"/>
    </location>
</feature>
<comment type="similarity">
    <text evidence="2">Belongs to the SAICAR synthetase family.</text>
</comment>
<accession>A0A8K0NRT3</accession>
<sequence length="327" mass="36865">MTALENTNMPKLKLVAKGKVRDIYALPDEADSDKLLFVATDRISAFDIIMDNGIPNKGSLLTTLSLFWFDKLSKILPHHVLAPAPSTCWNEEGDRNKADEAWQSFPRSLDEYRDQLEGRSMIVRKCEVIKVEAIVRGYITGSAWNEYKKSQTVHGIPMPAGLKESDKFPQPIFTPSTKADQGEHDENIHPDKVKDICGEELAAEVSRVAVELYTEAATHAEARGVILADTKFEFGLLPATSESQSLSSRLILIDEVLTPDSSRYWAADTYATGRGQDSFDKQYVRDWLISENKKNVENVRLPEEVVKKTEQKYREAKERIMGQGKWA</sequence>
<evidence type="ECO:0000259" key="10">
    <source>
        <dbReference type="Pfam" id="PF01259"/>
    </source>
</evidence>
<reference evidence="11" key="1">
    <citation type="submission" date="2020-04" db="EMBL/GenBank/DDBJ databases">
        <title>Analysis of mating type loci in Filobasidium floriforme.</title>
        <authorList>
            <person name="Nowrousian M."/>
        </authorList>
    </citation>
    <scope>NUCLEOTIDE SEQUENCE</scope>
    <source>
        <strain evidence="11">CBS 6242</strain>
    </source>
</reference>
<dbReference type="NCBIfam" id="TIGR00081">
    <property type="entry name" value="purC"/>
    <property type="match status" value="1"/>
</dbReference>
<evidence type="ECO:0000313" key="11">
    <source>
        <dbReference type="EMBL" id="KAG7562144.1"/>
    </source>
</evidence>
<dbReference type="FunFam" id="3.30.470.20:FF:000015">
    <property type="entry name" value="Phosphoribosylaminoimidazole-succinocarboxamide synthase"/>
    <property type="match status" value="1"/>
</dbReference>
<gene>
    <name evidence="11" type="ORF">FFLO_02426</name>
</gene>
<dbReference type="GO" id="GO:0004639">
    <property type="term" value="F:phosphoribosylaminoimidazolesuccinocarboxamide synthase activity"/>
    <property type="evidence" value="ECO:0007669"/>
    <property type="project" value="UniProtKB-EC"/>
</dbReference>
<keyword evidence="6" id="KW-0547">Nucleotide-binding</keyword>
<dbReference type="FunFam" id="3.30.200.20:FF:000682">
    <property type="entry name" value="Phosphoribosylaminoimidazole-succinocarboxamide synthase"/>
    <property type="match status" value="1"/>
</dbReference>
<dbReference type="NCBIfam" id="NF010568">
    <property type="entry name" value="PRK13961.1"/>
    <property type="match status" value="1"/>
</dbReference>
<dbReference type="GO" id="GO:0005737">
    <property type="term" value="C:cytoplasm"/>
    <property type="evidence" value="ECO:0007669"/>
    <property type="project" value="TreeGrafter"/>
</dbReference>
<dbReference type="InterPro" id="IPR001636">
    <property type="entry name" value="SAICAR_synth"/>
</dbReference>
<dbReference type="UniPathway" id="UPA00074">
    <property type="reaction ID" value="UER00131"/>
</dbReference>
<evidence type="ECO:0000256" key="4">
    <source>
        <dbReference type="ARBA" id="ARBA00016460"/>
    </source>
</evidence>
<dbReference type="EMBL" id="JABELV010000038">
    <property type="protein sequence ID" value="KAG7562144.1"/>
    <property type="molecule type" value="Genomic_DNA"/>
</dbReference>
<evidence type="ECO:0000256" key="9">
    <source>
        <dbReference type="ARBA" id="ARBA00030409"/>
    </source>
</evidence>
<keyword evidence="5" id="KW-0436">Ligase</keyword>
<dbReference type="InterPro" id="IPR028923">
    <property type="entry name" value="SAICAR_synt/ADE2_N"/>
</dbReference>